<dbReference type="Gene3D" id="1.10.260.40">
    <property type="entry name" value="lambda repressor-like DNA-binding domains"/>
    <property type="match status" value="1"/>
</dbReference>
<dbReference type="EMBL" id="SZPT01000001">
    <property type="protein sequence ID" value="TKI50567.1"/>
    <property type="molecule type" value="Genomic_DNA"/>
</dbReference>
<sequence length="89" mass="10073">MSYGAILKALRVKANLTQQELADKLHRSRSCISKFEKETKTIDMPTFMQWIQITDGQVAAAAMMFGMDTLSIINQLLPFIGGGFIWWMS</sequence>
<evidence type="ECO:0000256" key="1">
    <source>
        <dbReference type="SAM" id="Phobius"/>
    </source>
</evidence>
<dbReference type="SUPFAM" id="SSF47413">
    <property type="entry name" value="lambda repressor-like DNA-binding domains"/>
    <property type="match status" value="1"/>
</dbReference>
<evidence type="ECO:0000259" key="2">
    <source>
        <dbReference type="PROSITE" id="PS50943"/>
    </source>
</evidence>
<accession>A0ABY2T3J1</accession>
<evidence type="ECO:0000313" key="4">
    <source>
        <dbReference type="Proteomes" id="UP000308330"/>
    </source>
</evidence>
<dbReference type="PROSITE" id="PS50943">
    <property type="entry name" value="HTH_CROC1"/>
    <property type="match status" value="1"/>
</dbReference>
<organism evidence="3 4">
    <name type="scientific">Lysinibacillus tabacifolii</name>
    <dbReference type="NCBI Taxonomy" id="1173107"/>
    <lineage>
        <taxon>Bacteria</taxon>
        <taxon>Bacillati</taxon>
        <taxon>Bacillota</taxon>
        <taxon>Bacilli</taxon>
        <taxon>Bacillales</taxon>
        <taxon>Bacillaceae</taxon>
        <taxon>Lysinibacillus</taxon>
    </lineage>
</organism>
<reference evidence="3 4" key="1">
    <citation type="submission" date="2019-04" db="EMBL/GenBank/DDBJ databases">
        <title>Lysinibacillus genome sequencing.</title>
        <authorList>
            <person name="Dunlap C."/>
        </authorList>
    </citation>
    <scope>NUCLEOTIDE SEQUENCE [LARGE SCALE GENOMIC DNA]</scope>
    <source>
        <strain evidence="3 4">KCTC 33042</strain>
    </source>
</reference>
<dbReference type="InterPro" id="IPR010982">
    <property type="entry name" value="Lambda_DNA-bd_dom_sf"/>
</dbReference>
<dbReference type="RefSeq" id="WP_108030167.1">
    <property type="nucleotide sequence ID" value="NZ_PYUE01000003.1"/>
</dbReference>
<name>A0ABY2T3J1_9BACI</name>
<feature type="transmembrane region" description="Helical" evidence="1">
    <location>
        <begin position="70"/>
        <end position="88"/>
    </location>
</feature>
<dbReference type="Pfam" id="PF12844">
    <property type="entry name" value="HTH_19"/>
    <property type="match status" value="1"/>
</dbReference>
<keyword evidence="1" id="KW-1133">Transmembrane helix</keyword>
<evidence type="ECO:0000313" key="3">
    <source>
        <dbReference type="EMBL" id="TKI50567.1"/>
    </source>
</evidence>
<feature type="domain" description="HTH cro/C1-type" evidence="2">
    <location>
        <begin position="7"/>
        <end position="49"/>
    </location>
</feature>
<keyword evidence="4" id="KW-1185">Reference proteome</keyword>
<protein>
    <submittedName>
        <fullName evidence="3">Helix-turn-helix transcriptional regulator</fullName>
    </submittedName>
</protein>
<keyword evidence="1" id="KW-0472">Membrane</keyword>
<dbReference type="CDD" id="cd00093">
    <property type="entry name" value="HTH_XRE"/>
    <property type="match status" value="1"/>
</dbReference>
<dbReference type="Proteomes" id="UP000308330">
    <property type="component" value="Unassembled WGS sequence"/>
</dbReference>
<keyword evidence="1" id="KW-0812">Transmembrane</keyword>
<dbReference type="InterPro" id="IPR001387">
    <property type="entry name" value="Cro/C1-type_HTH"/>
</dbReference>
<proteinExistence type="predicted"/>
<comment type="caution">
    <text evidence="3">The sequence shown here is derived from an EMBL/GenBank/DDBJ whole genome shotgun (WGS) entry which is preliminary data.</text>
</comment>
<gene>
    <name evidence="3" type="ORF">FC748_04975</name>
</gene>